<comment type="caution">
    <text evidence="1">The sequence shown here is derived from an EMBL/GenBank/DDBJ whole genome shotgun (WGS) entry which is preliminary data.</text>
</comment>
<gene>
    <name evidence="1" type="ORF">FGG08_004032</name>
</gene>
<protein>
    <submittedName>
        <fullName evidence="1">Uncharacterized protein</fullName>
    </submittedName>
</protein>
<evidence type="ECO:0000313" key="2">
    <source>
        <dbReference type="Proteomes" id="UP000698800"/>
    </source>
</evidence>
<keyword evidence="2" id="KW-1185">Reference proteome</keyword>
<reference evidence="1" key="1">
    <citation type="submission" date="2021-03" db="EMBL/GenBank/DDBJ databases">
        <title>Comparative genomics and phylogenomic investigation of the class Geoglossomycetes provide insights into ecological specialization and systematics.</title>
        <authorList>
            <person name="Melie T."/>
            <person name="Pirro S."/>
            <person name="Miller A.N."/>
            <person name="Quandt A."/>
        </authorList>
    </citation>
    <scope>NUCLEOTIDE SEQUENCE</scope>
    <source>
        <strain evidence="1">GBOQ0MN5Z8</strain>
    </source>
</reference>
<evidence type="ECO:0000313" key="1">
    <source>
        <dbReference type="EMBL" id="KAH0541491.1"/>
    </source>
</evidence>
<accession>A0A9P8L498</accession>
<organism evidence="1 2">
    <name type="scientific">Glutinoglossum americanum</name>
    <dbReference type="NCBI Taxonomy" id="1670608"/>
    <lineage>
        <taxon>Eukaryota</taxon>
        <taxon>Fungi</taxon>
        <taxon>Dikarya</taxon>
        <taxon>Ascomycota</taxon>
        <taxon>Pezizomycotina</taxon>
        <taxon>Geoglossomycetes</taxon>
        <taxon>Geoglossales</taxon>
        <taxon>Geoglossaceae</taxon>
        <taxon>Glutinoglossum</taxon>
    </lineage>
</organism>
<dbReference type="AlphaFoldDB" id="A0A9P8L498"/>
<dbReference type="Proteomes" id="UP000698800">
    <property type="component" value="Unassembled WGS sequence"/>
</dbReference>
<name>A0A9P8L498_9PEZI</name>
<proteinExistence type="predicted"/>
<dbReference type="EMBL" id="JAGHQL010000077">
    <property type="protein sequence ID" value="KAH0541491.1"/>
    <property type="molecule type" value="Genomic_DNA"/>
</dbReference>
<sequence>MSETGCVIHIRVLNTDWQDRLTFLRAYEHPEKVEFSKPDKEDESRVLVKFESCGQAYVIELQTVADAEGVLATKEAIEVDKTEVVSEVIVELGSTELRVVGLDAV</sequence>